<accession>A0A168R5S3</accession>
<dbReference type="InterPro" id="IPR054708">
    <property type="entry name" value="MTPAP-like_central"/>
</dbReference>
<dbReference type="GO" id="GO:0031123">
    <property type="term" value="P:RNA 3'-end processing"/>
    <property type="evidence" value="ECO:0007669"/>
    <property type="project" value="TreeGrafter"/>
</dbReference>
<evidence type="ECO:0000313" key="3">
    <source>
        <dbReference type="Proteomes" id="UP000078561"/>
    </source>
</evidence>
<dbReference type="EMBL" id="LT554490">
    <property type="protein sequence ID" value="SAM06148.1"/>
    <property type="molecule type" value="Genomic_DNA"/>
</dbReference>
<dbReference type="PANTHER" id="PTHR12271">
    <property type="entry name" value="POLY A POLYMERASE CID PAP -RELATED"/>
    <property type="match status" value="1"/>
</dbReference>
<dbReference type="STRING" id="4829.A0A168R5S3"/>
<name>A0A168R5S3_ABSGL</name>
<dbReference type="Proteomes" id="UP000078561">
    <property type="component" value="Unassembled WGS sequence"/>
</dbReference>
<reference evidence="2" key="1">
    <citation type="submission" date="2016-04" db="EMBL/GenBank/DDBJ databases">
        <authorList>
            <person name="Evans L.H."/>
            <person name="Alamgir A."/>
            <person name="Owens N."/>
            <person name="Weber N.D."/>
            <person name="Virtaneva K."/>
            <person name="Barbian K."/>
            <person name="Babar A."/>
            <person name="Rosenke K."/>
        </authorList>
    </citation>
    <scope>NUCLEOTIDE SEQUENCE [LARGE SCALE GENOMIC DNA]</scope>
    <source>
        <strain evidence="2">CBS 101.48</strain>
    </source>
</reference>
<gene>
    <name evidence="2" type="primary">ABSGL_12024.1 scaffold 12361</name>
</gene>
<dbReference type="GO" id="GO:0010605">
    <property type="term" value="P:negative regulation of macromolecule metabolic process"/>
    <property type="evidence" value="ECO:0007669"/>
    <property type="project" value="UniProtKB-ARBA"/>
</dbReference>
<keyword evidence="3" id="KW-1185">Reference proteome</keyword>
<dbReference type="InParanoid" id="A0A168R5S3"/>
<dbReference type="Gene3D" id="3.30.460.10">
    <property type="entry name" value="Beta Polymerase, domain 2"/>
    <property type="match status" value="1"/>
</dbReference>
<dbReference type="InterPro" id="IPR043519">
    <property type="entry name" value="NT_sf"/>
</dbReference>
<dbReference type="OrthoDB" id="2274644at2759"/>
<dbReference type="SUPFAM" id="SSF81631">
    <property type="entry name" value="PAP/OAS1 substrate-binding domain"/>
    <property type="match status" value="1"/>
</dbReference>
<dbReference type="SUPFAM" id="SSF81301">
    <property type="entry name" value="Nucleotidyltransferase"/>
    <property type="match status" value="1"/>
</dbReference>
<dbReference type="PANTHER" id="PTHR12271:SF40">
    <property type="entry name" value="POLY(A) RNA POLYMERASE GLD2"/>
    <property type="match status" value="1"/>
</dbReference>
<dbReference type="FunCoup" id="A0A168R5S3">
    <property type="interactions" value="218"/>
</dbReference>
<evidence type="ECO:0000313" key="2">
    <source>
        <dbReference type="EMBL" id="SAM06148.1"/>
    </source>
</evidence>
<evidence type="ECO:0000259" key="1">
    <source>
        <dbReference type="Pfam" id="PF22600"/>
    </source>
</evidence>
<protein>
    <recommendedName>
        <fullName evidence="1">Poly(A) RNA polymerase mitochondrial-like central palm domain-containing protein</fullName>
    </recommendedName>
</protein>
<dbReference type="Pfam" id="PF22600">
    <property type="entry name" value="MTPAP-like_central"/>
    <property type="match status" value="1"/>
</dbReference>
<dbReference type="GO" id="GO:0016779">
    <property type="term" value="F:nucleotidyltransferase activity"/>
    <property type="evidence" value="ECO:0007669"/>
    <property type="project" value="UniProtKB-ARBA"/>
</dbReference>
<organism evidence="2">
    <name type="scientific">Absidia glauca</name>
    <name type="common">Pin mould</name>
    <dbReference type="NCBI Taxonomy" id="4829"/>
    <lineage>
        <taxon>Eukaryota</taxon>
        <taxon>Fungi</taxon>
        <taxon>Fungi incertae sedis</taxon>
        <taxon>Mucoromycota</taxon>
        <taxon>Mucoromycotina</taxon>
        <taxon>Mucoromycetes</taxon>
        <taxon>Mucorales</taxon>
        <taxon>Cunninghamellaceae</taxon>
        <taxon>Absidia</taxon>
    </lineage>
</organism>
<dbReference type="AlphaFoldDB" id="A0A168R5S3"/>
<sequence>MHPATMIDIAHCCKKLVLINSMLDVDPDDCHEGAIPLCDLKERLAQDYTNLHINLMKYGRDLASVLKEVQEEYRHRLNGWAFTFSPLWELEQSDHVNLDKGVYQYHCYHEDTTMVIVYPYTSQGNVLSLQQQQKKHLATVYKQQLNQLTMEMNNLYESLLPGPGTLQAHYYLEETIRRILRVYWPNKGYKLARFGSSASELLLDGSDLDLSIVSPLDQQLMDGQQLGKRGNFGWSRRYGNDPHSIFNLDHLRDILEHQLETNVEAIETAVVPLCKFLDPLSGISCDLTIHNTLAMENSQLIKKYTLLDPRIRPLVYMLKHFTKRRSINDSKGGTLSSYAYNLMCLHYLMKMPNPVIPNLQYLPVHCSNESCRVKLHLHRQQKRRFLYRNKVTQFDVFFHDCVKIIPPNQHQQQRYCSSDETLWLSHNSSSLAALLIGFFDYYTTFNTNCEIVAFTPRSERNGTNKHRNDVLIVYDPFVEDRNVA</sequence>
<dbReference type="Gene3D" id="1.10.1410.10">
    <property type="match status" value="1"/>
</dbReference>
<feature type="domain" description="Poly(A) RNA polymerase mitochondrial-like central palm" evidence="1">
    <location>
        <begin position="148"/>
        <end position="304"/>
    </location>
</feature>
<proteinExistence type="predicted"/>